<sequence length="57" mass="6034">MTWWSCGPASCSAAPTASPRAASTAPTSRPVPCSTRPRRSSTCFFSYFPTSALCSRS</sequence>
<accession>A0A0A9H056</accession>
<proteinExistence type="predicted"/>
<protein>
    <submittedName>
        <fullName evidence="2">Uncharacterized protein</fullName>
    </submittedName>
</protein>
<evidence type="ECO:0000313" key="2">
    <source>
        <dbReference type="EMBL" id="JAE26263.1"/>
    </source>
</evidence>
<dbReference type="AlphaFoldDB" id="A0A0A9H056"/>
<evidence type="ECO:0000256" key="1">
    <source>
        <dbReference type="SAM" id="MobiDB-lite"/>
    </source>
</evidence>
<dbReference type="EMBL" id="GBRH01171633">
    <property type="protein sequence ID" value="JAE26263.1"/>
    <property type="molecule type" value="Transcribed_RNA"/>
</dbReference>
<reference evidence="2" key="1">
    <citation type="submission" date="2014-09" db="EMBL/GenBank/DDBJ databases">
        <authorList>
            <person name="Magalhaes I.L.F."/>
            <person name="Oliveira U."/>
            <person name="Santos F.R."/>
            <person name="Vidigal T.H.D.A."/>
            <person name="Brescovit A.D."/>
            <person name="Santos A.J."/>
        </authorList>
    </citation>
    <scope>NUCLEOTIDE SEQUENCE</scope>
    <source>
        <tissue evidence="2">Shoot tissue taken approximately 20 cm above the soil surface</tissue>
    </source>
</reference>
<name>A0A0A9H056_ARUDO</name>
<feature type="compositionally biased region" description="Low complexity" evidence="1">
    <location>
        <begin position="8"/>
        <end position="30"/>
    </location>
</feature>
<organism evidence="2">
    <name type="scientific">Arundo donax</name>
    <name type="common">Giant reed</name>
    <name type="synonym">Donax arundinaceus</name>
    <dbReference type="NCBI Taxonomy" id="35708"/>
    <lineage>
        <taxon>Eukaryota</taxon>
        <taxon>Viridiplantae</taxon>
        <taxon>Streptophyta</taxon>
        <taxon>Embryophyta</taxon>
        <taxon>Tracheophyta</taxon>
        <taxon>Spermatophyta</taxon>
        <taxon>Magnoliopsida</taxon>
        <taxon>Liliopsida</taxon>
        <taxon>Poales</taxon>
        <taxon>Poaceae</taxon>
        <taxon>PACMAD clade</taxon>
        <taxon>Arundinoideae</taxon>
        <taxon>Arundineae</taxon>
        <taxon>Arundo</taxon>
    </lineage>
</organism>
<reference evidence="2" key="2">
    <citation type="journal article" date="2015" name="Data Brief">
        <title>Shoot transcriptome of the giant reed, Arundo donax.</title>
        <authorList>
            <person name="Barrero R.A."/>
            <person name="Guerrero F.D."/>
            <person name="Moolhuijzen P."/>
            <person name="Goolsby J.A."/>
            <person name="Tidwell J."/>
            <person name="Bellgard S.E."/>
            <person name="Bellgard M.I."/>
        </authorList>
    </citation>
    <scope>NUCLEOTIDE SEQUENCE</scope>
    <source>
        <tissue evidence="2">Shoot tissue taken approximately 20 cm above the soil surface</tissue>
    </source>
</reference>
<feature type="region of interest" description="Disordered" evidence="1">
    <location>
        <begin position="1"/>
        <end position="39"/>
    </location>
</feature>